<proteinExistence type="predicted"/>
<organism evidence="2 3">
    <name type="scientific">Mesonia maritima</name>
    <dbReference type="NCBI Taxonomy" id="1793873"/>
    <lineage>
        <taxon>Bacteria</taxon>
        <taxon>Pseudomonadati</taxon>
        <taxon>Bacteroidota</taxon>
        <taxon>Flavobacteriia</taxon>
        <taxon>Flavobacteriales</taxon>
        <taxon>Flavobacteriaceae</taxon>
        <taxon>Mesonia</taxon>
    </lineage>
</organism>
<dbReference type="Pfam" id="PF13376">
    <property type="entry name" value="OmdA"/>
    <property type="match status" value="1"/>
</dbReference>
<dbReference type="Pfam" id="PF08818">
    <property type="entry name" value="DUF1801"/>
    <property type="match status" value="1"/>
</dbReference>
<accession>A0ABU1K5Y9</accession>
<dbReference type="RefSeq" id="WP_309727327.1">
    <property type="nucleotide sequence ID" value="NZ_JAVDQA010000002.1"/>
</dbReference>
<dbReference type="Proteomes" id="UP001257659">
    <property type="component" value="Unassembled WGS sequence"/>
</dbReference>
<protein>
    <submittedName>
        <fullName evidence="2">Uncharacterized protein YdeI (YjbR/CyaY-like superfamily)</fullName>
    </submittedName>
</protein>
<keyword evidence="3" id="KW-1185">Reference proteome</keyword>
<evidence type="ECO:0000313" key="2">
    <source>
        <dbReference type="EMBL" id="MDR6300417.1"/>
    </source>
</evidence>
<reference evidence="2 3" key="1">
    <citation type="submission" date="2023-07" db="EMBL/GenBank/DDBJ databases">
        <title>Genomic Encyclopedia of Type Strains, Phase IV (KMG-IV): sequencing the most valuable type-strain genomes for metagenomic binning, comparative biology and taxonomic classification.</title>
        <authorList>
            <person name="Goeker M."/>
        </authorList>
    </citation>
    <scope>NUCLEOTIDE SEQUENCE [LARGE SCALE GENOMIC DNA]</scope>
    <source>
        <strain evidence="2 3">DSM 102814</strain>
    </source>
</reference>
<comment type="caution">
    <text evidence="2">The sequence shown here is derived from an EMBL/GenBank/DDBJ whole genome shotgun (WGS) entry which is preliminary data.</text>
</comment>
<dbReference type="InterPro" id="IPR014922">
    <property type="entry name" value="YdhG-like"/>
</dbReference>
<dbReference type="SUPFAM" id="SSF159888">
    <property type="entry name" value="YdhG-like"/>
    <property type="match status" value="1"/>
</dbReference>
<dbReference type="Gene3D" id="3.90.1150.200">
    <property type="match status" value="1"/>
</dbReference>
<dbReference type="PIRSF" id="PIRSF021308">
    <property type="entry name" value="UCP021308"/>
    <property type="match status" value="1"/>
</dbReference>
<dbReference type="InterPro" id="IPR016786">
    <property type="entry name" value="YdeI_bac"/>
</dbReference>
<feature type="domain" description="YdhG-like" evidence="1">
    <location>
        <begin position="16"/>
        <end position="113"/>
    </location>
</feature>
<name>A0ABU1K5Y9_9FLAO</name>
<evidence type="ECO:0000259" key="1">
    <source>
        <dbReference type="Pfam" id="PF08818"/>
    </source>
</evidence>
<evidence type="ECO:0000313" key="3">
    <source>
        <dbReference type="Proteomes" id="UP001257659"/>
    </source>
</evidence>
<gene>
    <name evidence="2" type="ORF">GGR31_001048</name>
</gene>
<sequence length="197" mass="23067">MTAKKVEDFIEKHSHWKNELSQLRTFLNSFPEFEETVKWGAPTYTVNKKNVIGLGAFKNHYALWFFNGSLLKKNTELLVNTQEGKTKALRQIRFNKDEKPKLDTLKKYIEEAIQLQLDGKKVEINKSKPLNIPPELIQKLKEDRETKLAFEKLTKGKQREFADYISEAKCDITKQKRLEKIIPLIKNGVGLNDKYRK</sequence>
<dbReference type="EMBL" id="JAVDQA010000002">
    <property type="protein sequence ID" value="MDR6300417.1"/>
    <property type="molecule type" value="Genomic_DNA"/>
</dbReference>